<dbReference type="Proteomes" id="UP000821853">
    <property type="component" value="Chromosome 1"/>
</dbReference>
<evidence type="ECO:0000256" key="1">
    <source>
        <dbReference type="SAM" id="MobiDB-lite"/>
    </source>
</evidence>
<dbReference type="AlphaFoldDB" id="A0A9J6FAS1"/>
<reference evidence="2 3" key="1">
    <citation type="journal article" date="2020" name="Cell">
        <title>Large-Scale Comparative Analyses of Tick Genomes Elucidate Their Genetic Diversity and Vector Capacities.</title>
        <authorList>
            <consortium name="Tick Genome and Microbiome Consortium (TIGMIC)"/>
            <person name="Jia N."/>
            <person name="Wang J."/>
            <person name="Shi W."/>
            <person name="Du L."/>
            <person name="Sun Y."/>
            <person name="Zhan W."/>
            <person name="Jiang J.F."/>
            <person name="Wang Q."/>
            <person name="Zhang B."/>
            <person name="Ji P."/>
            <person name="Bell-Sakyi L."/>
            <person name="Cui X.M."/>
            <person name="Yuan T.T."/>
            <person name="Jiang B.G."/>
            <person name="Yang W.F."/>
            <person name="Lam T.T."/>
            <person name="Chang Q.C."/>
            <person name="Ding S.J."/>
            <person name="Wang X.J."/>
            <person name="Zhu J.G."/>
            <person name="Ruan X.D."/>
            <person name="Zhao L."/>
            <person name="Wei J.T."/>
            <person name="Ye R.Z."/>
            <person name="Que T.C."/>
            <person name="Du C.H."/>
            <person name="Zhou Y.H."/>
            <person name="Cheng J.X."/>
            <person name="Dai P.F."/>
            <person name="Guo W.B."/>
            <person name="Han X.H."/>
            <person name="Huang E.J."/>
            <person name="Li L.F."/>
            <person name="Wei W."/>
            <person name="Gao Y.C."/>
            <person name="Liu J.Z."/>
            <person name="Shao H.Z."/>
            <person name="Wang X."/>
            <person name="Wang C.C."/>
            <person name="Yang T.C."/>
            <person name="Huo Q.B."/>
            <person name="Li W."/>
            <person name="Chen H.Y."/>
            <person name="Chen S.E."/>
            <person name="Zhou L.G."/>
            <person name="Ni X.B."/>
            <person name="Tian J.H."/>
            <person name="Sheng Y."/>
            <person name="Liu T."/>
            <person name="Pan Y.S."/>
            <person name="Xia L.Y."/>
            <person name="Li J."/>
            <person name="Zhao F."/>
            <person name="Cao W.C."/>
        </authorList>
    </citation>
    <scope>NUCLEOTIDE SEQUENCE [LARGE SCALE GENOMIC DNA]</scope>
    <source>
        <strain evidence="2">HaeL-2018</strain>
    </source>
</reference>
<accession>A0A9J6FAS1</accession>
<dbReference type="VEuPathDB" id="VectorBase:HLOH_061153"/>
<name>A0A9J6FAS1_HAELO</name>
<sequence length="97" mass="10416">MCCKRRSYKEPPKQGAGKQFVDKRVPRGCFACVALGHHSARCPQGTKKQPSQAPSNGNNSLSARVATEGMNGAHSEMQRVTLDYLNSQIGAILDNGA</sequence>
<evidence type="ECO:0000313" key="2">
    <source>
        <dbReference type="EMBL" id="KAH9359529.1"/>
    </source>
</evidence>
<keyword evidence="3" id="KW-1185">Reference proteome</keyword>
<comment type="caution">
    <text evidence="2">The sequence shown here is derived from an EMBL/GenBank/DDBJ whole genome shotgun (WGS) entry which is preliminary data.</text>
</comment>
<dbReference type="EMBL" id="JABSTR010000001">
    <property type="protein sequence ID" value="KAH9359529.1"/>
    <property type="molecule type" value="Genomic_DNA"/>
</dbReference>
<feature type="compositionally biased region" description="Polar residues" evidence="1">
    <location>
        <begin position="46"/>
        <end position="62"/>
    </location>
</feature>
<proteinExistence type="predicted"/>
<gene>
    <name evidence="2" type="ORF">HPB48_017251</name>
</gene>
<protein>
    <recommendedName>
        <fullName evidence="4">CCHC-type domain-containing protein</fullName>
    </recommendedName>
</protein>
<feature type="region of interest" description="Disordered" evidence="1">
    <location>
        <begin position="40"/>
        <end position="74"/>
    </location>
</feature>
<organism evidence="2 3">
    <name type="scientific">Haemaphysalis longicornis</name>
    <name type="common">Bush tick</name>
    <dbReference type="NCBI Taxonomy" id="44386"/>
    <lineage>
        <taxon>Eukaryota</taxon>
        <taxon>Metazoa</taxon>
        <taxon>Ecdysozoa</taxon>
        <taxon>Arthropoda</taxon>
        <taxon>Chelicerata</taxon>
        <taxon>Arachnida</taxon>
        <taxon>Acari</taxon>
        <taxon>Parasitiformes</taxon>
        <taxon>Ixodida</taxon>
        <taxon>Ixodoidea</taxon>
        <taxon>Ixodidae</taxon>
        <taxon>Haemaphysalinae</taxon>
        <taxon>Haemaphysalis</taxon>
    </lineage>
</organism>
<evidence type="ECO:0000313" key="3">
    <source>
        <dbReference type="Proteomes" id="UP000821853"/>
    </source>
</evidence>
<evidence type="ECO:0008006" key="4">
    <source>
        <dbReference type="Google" id="ProtNLM"/>
    </source>
</evidence>